<organism evidence="2 3">
    <name type="scientific">Phlebotomus papatasi</name>
    <name type="common">Sandfly</name>
    <dbReference type="NCBI Taxonomy" id="29031"/>
    <lineage>
        <taxon>Eukaryota</taxon>
        <taxon>Metazoa</taxon>
        <taxon>Ecdysozoa</taxon>
        <taxon>Arthropoda</taxon>
        <taxon>Hexapoda</taxon>
        <taxon>Insecta</taxon>
        <taxon>Pterygota</taxon>
        <taxon>Neoptera</taxon>
        <taxon>Endopterygota</taxon>
        <taxon>Diptera</taxon>
        <taxon>Nematocera</taxon>
        <taxon>Psychodoidea</taxon>
        <taxon>Psychodidae</taxon>
        <taxon>Phlebotomus</taxon>
        <taxon>Phlebotomus</taxon>
    </lineage>
</organism>
<dbReference type="GO" id="GO:0005634">
    <property type="term" value="C:nucleus"/>
    <property type="evidence" value="ECO:0007669"/>
    <property type="project" value="TreeGrafter"/>
</dbReference>
<dbReference type="VEuPathDB" id="VectorBase:PPAPM1_005911"/>
<evidence type="ECO:0000256" key="1">
    <source>
        <dbReference type="SAM" id="MobiDB-lite"/>
    </source>
</evidence>
<dbReference type="PANTHER" id="PTHR21564:SF5">
    <property type="entry name" value="SCRIBBLER, ISOFORM J"/>
    <property type="match status" value="1"/>
</dbReference>
<dbReference type="VEuPathDB" id="VectorBase:PPAI006476"/>
<dbReference type="EnsemblMetazoa" id="PPAI006476-RA">
    <property type="protein sequence ID" value="PPAI006476-PA"/>
    <property type="gene ID" value="PPAI006476"/>
</dbReference>
<feature type="region of interest" description="Disordered" evidence="1">
    <location>
        <begin position="456"/>
        <end position="519"/>
    </location>
</feature>
<feature type="compositionally biased region" description="Basic residues" evidence="1">
    <location>
        <begin position="1"/>
        <end position="12"/>
    </location>
</feature>
<protein>
    <submittedName>
        <fullName evidence="2">Uncharacterized protein</fullName>
    </submittedName>
</protein>
<dbReference type="PROSITE" id="PS00028">
    <property type="entry name" value="ZINC_FINGER_C2H2_1"/>
    <property type="match status" value="1"/>
</dbReference>
<feature type="compositionally biased region" description="Low complexity" evidence="1">
    <location>
        <begin position="50"/>
        <end position="90"/>
    </location>
</feature>
<feature type="compositionally biased region" description="Low complexity" evidence="1">
    <location>
        <begin position="244"/>
        <end position="253"/>
    </location>
</feature>
<dbReference type="EMBL" id="AJVK01033139">
    <property type="status" value="NOT_ANNOTATED_CDS"/>
    <property type="molecule type" value="Genomic_DNA"/>
</dbReference>
<dbReference type="InterPro" id="IPR040010">
    <property type="entry name" value="ZN608/ZN609"/>
</dbReference>
<sequence length="651" mass="68218">MRTPKARAKRGRSAANTSHNDLSNFTETRSSVHSKLRNCGAKGRGGQRLSTTTATNSSPVSTVSTTSASISTTTTSTSCGSGGSSSNSGSQPMSPVSRHDKRKSRDEAEPASTGASSGGTGTPGTPNADSTQNIINPLTGLNVQISTKKCTITRCPVSPVLLECPEQDCNKKYKNPIGLKYHQSHAHGGFVSMDEESPPSPESPQAAEAGGTTPGQAVPDGKKALNGSTEPMVFTNEEEEPADKATPAATTTAKRTESELMNPLLLQSQPHGALPLKPGAAAVSGQPEAPKADSDVPMHFPQGKIFDEEKEGQIPEKSRVLLCPPKGGDAQGQAMTSGTGEETDSAYLGKAGDYSKQKKNRKSPIIAENANENASSVNRPDDVKSPAYSDISDDSTPVIESENTEKLRLVKGIDERQPVAEVSSNSINIGNFGMYPFYSQSSFMMSPEHLRAQAGKAPVAGAGAPRVAGPTDYGSKASKEPQPPPVDLMNKSQSVDPAAGGGNSGPPPPQMSLKDFPSNAQQAKVLSHFYPYNFMSSGYSYDIESSYGAVGLISSSDENKDNSNRSTTPPSKDDGHYKASSPNDSIKTTPSKGSIKVEPHAGGKELTDPHLSCYSKESSPHIPNHFPSAAAVAAAAYQSQRPHGVPTSVHQ</sequence>
<accession>A0A1B0GP53</accession>
<evidence type="ECO:0000313" key="3">
    <source>
        <dbReference type="Proteomes" id="UP000092462"/>
    </source>
</evidence>
<dbReference type="InterPro" id="IPR013087">
    <property type="entry name" value="Znf_C2H2_type"/>
</dbReference>
<dbReference type="GO" id="GO:0006357">
    <property type="term" value="P:regulation of transcription by RNA polymerase II"/>
    <property type="evidence" value="ECO:0007669"/>
    <property type="project" value="TreeGrafter"/>
</dbReference>
<feature type="compositionally biased region" description="Polar residues" evidence="1">
    <location>
        <begin position="14"/>
        <end position="33"/>
    </location>
</feature>
<dbReference type="AlphaFoldDB" id="A0A1B0GP53"/>
<feature type="region of interest" description="Disordered" evidence="1">
    <location>
        <begin position="1"/>
        <end position="134"/>
    </location>
</feature>
<feature type="compositionally biased region" description="Low complexity" evidence="1">
    <location>
        <begin position="456"/>
        <end position="470"/>
    </location>
</feature>
<evidence type="ECO:0000313" key="2">
    <source>
        <dbReference type="EnsemblMetazoa" id="PPAI006476-PA"/>
    </source>
</evidence>
<dbReference type="EMBL" id="AJVK01033140">
    <property type="status" value="NOT_ANNOTATED_CDS"/>
    <property type="molecule type" value="Genomic_DNA"/>
</dbReference>
<feature type="compositionally biased region" description="Basic and acidic residues" evidence="1">
    <location>
        <begin position="305"/>
        <end position="319"/>
    </location>
</feature>
<proteinExistence type="predicted"/>
<feature type="compositionally biased region" description="Basic and acidic residues" evidence="1">
    <location>
        <begin position="595"/>
        <end position="608"/>
    </location>
</feature>
<name>A0A1B0GP53_PHLPP</name>
<feature type="region of interest" description="Disordered" evidence="1">
    <location>
        <begin position="553"/>
        <end position="627"/>
    </location>
</feature>
<dbReference type="EMBL" id="AJVK01033141">
    <property type="status" value="NOT_ANNOTATED_CDS"/>
    <property type="molecule type" value="Genomic_DNA"/>
</dbReference>
<keyword evidence="3" id="KW-1185">Reference proteome</keyword>
<feature type="compositionally biased region" description="Low complexity" evidence="1">
    <location>
        <begin position="365"/>
        <end position="376"/>
    </location>
</feature>
<feature type="compositionally biased region" description="Polar residues" evidence="1">
    <location>
        <begin position="580"/>
        <end position="592"/>
    </location>
</feature>
<dbReference type="PANTHER" id="PTHR21564">
    <property type="entry name" value="BRAKELESS PROTEIN"/>
    <property type="match status" value="1"/>
</dbReference>
<dbReference type="Proteomes" id="UP000092462">
    <property type="component" value="Unassembled WGS sequence"/>
</dbReference>
<feature type="region of interest" description="Disordered" evidence="1">
    <location>
        <begin position="189"/>
        <end position="403"/>
    </location>
</feature>
<reference evidence="2" key="1">
    <citation type="submission" date="2022-08" db="UniProtKB">
        <authorList>
            <consortium name="EnsemblMetazoa"/>
        </authorList>
    </citation>
    <scope>IDENTIFICATION</scope>
    <source>
        <strain evidence="2">Israel</strain>
    </source>
</reference>